<dbReference type="Pfam" id="PF01850">
    <property type="entry name" value="PIN"/>
    <property type="match status" value="1"/>
</dbReference>
<dbReference type="SUPFAM" id="SSF88723">
    <property type="entry name" value="PIN domain-like"/>
    <property type="match status" value="1"/>
</dbReference>
<name>A0AAU8A4A6_9BURK</name>
<organism evidence="9">
    <name type="scientific">Polynucleobacter sp. UK-FUSCHL-C3</name>
    <dbReference type="NCBI Taxonomy" id="2955208"/>
    <lineage>
        <taxon>Bacteria</taxon>
        <taxon>Pseudomonadati</taxon>
        <taxon>Pseudomonadota</taxon>
        <taxon>Betaproteobacteria</taxon>
        <taxon>Burkholderiales</taxon>
        <taxon>Burkholderiaceae</taxon>
        <taxon>Polynucleobacter</taxon>
    </lineage>
</organism>
<accession>A0AAU8A4A6</accession>
<evidence type="ECO:0000313" key="9">
    <source>
        <dbReference type="EMBL" id="XCC58026.1"/>
    </source>
</evidence>
<evidence type="ECO:0000256" key="6">
    <source>
        <dbReference type="ARBA" id="ARBA00022842"/>
    </source>
</evidence>
<gene>
    <name evidence="9" type="ORF">NKE59_01685</name>
</gene>
<evidence type="ECO:0000256" key="7">
    <source>
        <dbReference type="ARBA" id="ARBA00038093"/>
    </source>
</evidence>
<evidence type="ECO:0000256" key="5">
    <source>
        <dbReference type="ARBA" id="ARBA00022801"/>
    </source>
</evidence>
<dbReference type="PANTHER" id="PTHR33653:SF1">
    <property type="entry name" value="RIBONUCLEASE VAPC2"/>
    <property type="match status" value="1"/>
</dbReference>
<dbReference type="AlphaFoldDB" id="A0AAU8A4A6"/>
<dbReference type="GO" id="GO:0016787">
    <property type="term" value="F:hydrolase activity"/>
    <property type="evidence" value="ECO:0007669"/>
    <property type="project" value="UniProtKB-KW"/>
</dbReference>
<dbReference type="GO" id="GO:0004518">
    <property type="term" value="F:nuclease activity"/>
    <property type="evidence" value="ECO:0007669"/>
    <property type="project" value="UniProtKB-KW"/>
</dbReference>
<proteinExistence type="inferred from homology"/>
<dbReference type="RefSeq" id="WP_353439173.1">
    <property type="nucleotide sequence ID" value="NZ_CP099959.1"/>
</dbReference>
<keyword evidence="5" id="KW-0378">Hydrolase</keyword>
<keyword evidence="2" id="KW-1277">Toxin-antitoxin system</keyword>
<keyword evidence="6" id="KW-0460">Magnesium</keyword>
<dbReference type="CDD" id="cd18740">
    <property type="entry name" value="PIN_VapC4-5_FitB-like"/>
    <property type="match status" value="1"/>
</dbReference>
<evidence type="ECO:0000256" key="3">
    <source>
        <dbReference type="ARBA" id="ARBA00022722"/>
    </source>
</evidence>
<evidence type="ECO:0000256" key="2">
    <source>
        <dbReference type="ARBA" id="ARBA00022649"/>
    </source>
</evidence>
<dbReference type="PANTHER" id="PTHR33653">
    <property type="entry name" value="RIBONUCLEASE VAPC2"/>
    <property type="match status" value="1"/>
</dbReference>
<dbReference type="InterPro" id="IPR050556">
    <property type="entry name" value="Type_II_TA_system_RNase"/>
</dbReference>
<evidence type="ECO:0000256" key="4">
    <source>
        <dbReference type="ARBA" id="ARBA00022723"/>
    </source>
</evidence>
<protein>
    <submittedName>
        <fullName evidence="9">Type II toxin-antitoxin system VapC family toxin</fullName>
    </submittedName>
</protein>
<evidence type="ECO:0000259" key="8">
    <source>
        <dbReference type="Pfam" id="PF01850"/>
    </source>
</evidence>
<sequence length="133" mass="15044">MKCYLLDTNTISHIVKNQQKVIKRLVSIPMSAIYISSITYAEIQYGLAKRPGAKTLKNTINELLKHIDVLSWDLSTAEVYGKLRASLEQQGKSIDTLDLLIASHAVSNNMTLVSDDLAFKHLKTLKLENWLRM</sequence>
<dbReference type="EMBL" id="CP099959">
    <property type="protein sequence ID" value="XCC58026.1"/>
    <property type="molecule type" value="Genomic_DNA"/>
</dbReference>
<dbReference type="InterPro" id="IPR002716">
    <property type="entry name" value="PIN_dom"/>
</dbReference>
<evidence type="ECO:0000256" key="1">
    <source>
        <dbReference type="ARBA" id="ARBA00001946"/>
    </source>
</evidence>
<comment type="cofactor">
    <cofactor evidence="1">
        <name>Mg(2+)</name>
        <dbReference type="ChEBI" id="CHEBI:18420"/>
    </cofactor>
</comment>
<dbReference type="InterPro" id="IPR029060">
    <property type="entry name" value="PIN-like_dom_sf"/>
</dbReference>
<comment type="similarity">
    <text evidence="7">Belongs to the PINc/VapC protein family.</text>
</comment>
<reference evidence="9" key="1">
    <citation type="submission" date="2022-06" db="EMBL/GenBank/DDBJ databases">
        <title>New Polynucleobacter species.</title>
        <authorList>
            <person name="Hahn M.W."/>
        </authorList>
    </citation>
    <scope>NUCLEOTIDE SEQUENCE</scope>
    <source>
        <strain evidence="9">UK-FUSCHL-C3</strain>
    </source>
</reference>
<keyword evidence="4" id="KW-0479">Metal-binding</keyword>
<dbReference type="Gene3D" id="3.40.50.1010">
    <property type="entry name" value="5'-nuclease"/>
    <property type="match status" value="1"/>
</dbReference>
<dbReference type="GO" id="GO:0046872">
    <property type="term" value="F:metal ion binding"/>
    <property type="evidence" value="ECO:0007669"/>
    <property type="project" value="UniProtKB-KW"/>
</dbReference>
<keyword evidence="3" id="KW-0540">Nuclease</keyword>
<feature type="domain" description="PIN" evidence="8">
    <location>
        <begin position="4"/>
        <end position="123"/>
    </location>
</feature>